<dbReference type="PANTHER" id="PTHR33874:SF1">
    <property type="entry name" value="RING FINGER PROTEIN"/>
    <property type="match status" value="1"/>
</dbReference>
<feature type="region of interest" description="Disordered" evidence="1">
    <location>
        <begin position="95"/>
        <end position="123"/>
    </location>
</feature>
<dbReference type="EMBL" id="EF087294">
    <property type="protein sequence ID" value="ABK26544.1"/>
    <property type="molecule type" value="mRNA"/>
</dbReference>
<dbReference type="PANTHER" id="PTHR33874">
    <property type="entry name" value="RING FINGER PROTEIN"/>
    <property type="match status" value="1"/>
</dbReference>
<evidence type="ECO:0000256" key="1">
    <source>
        <dbReference type="SAM" id="MobiDB-lite"/>
    </source>
</evidence>
<evidence type="ECO:0000313" key="2">
    <source>
        <dbReference type="EMBL" id="ABK26544.1"/>
    </source>
</evidence>
<accession>A9P0Y3</accession>
<organism evidence="2">
    <name type="scientific">Picea sitchensis</name>
    <name type="common">Sitka spruce</name>
    <name type="synonym">Pinus sitchensis</name>
    <dbReference type="NCBI Taxonomy" id="3332"/>
    <lineage>
        <taxon>Eukaryota</taxon>
        <taxon>Viridiplantae</taxon>
        <taxon>Streptophyta</taxon>
        <taxon>Embryophyta</taxon>
        <taxon>Tracheophyta</taxon>
        <taxon>Spermatophyta</taxon>
        <taxon>Pinopsida</taxon>
        <taxon>Pinidae</taxon>
        <taxon>Conifers I</taxon>
        <taxon>Pinales</taxon>
        <taxon>Pinaceae</taxon>
        <taxon>Picea</taxon>
    </lineage>
</organism>
<dbReference type="AlphaFoldDB" id="A9P0Y3"/>
<feature type="compositionally biased region" description="Acidic residues" evidence="1">
    <location>
        <begin position="100"/>
        <end position="116"/>
    </location>
</feature>
<sequence>MIPHHALIGAIREKKRTEDLIETEKKATSMEAPESNPATAVAQISNEIDNLQDRPSKLIYVEDDKGKECGKERVRIRRQTLQRVLEQCQKALESLKADDNSENDLSEEDSEAEAEAEAVQSTDSETAEFCDLLKSRVESPAFLDKLGSIHASIAQGITERPDEASSWDLVSDTDLQEGDYNDARNCLDQDSYVVVQEEDIVDGIACFMATYLSTLKQTKELTPKQLQKALSKTFSTTKKKGKLRKMWDSSKVIYNVVSWGATAVGIYQNPALIRAASVAFWTSCRVVSKLM</sequence>
<name>A9P0Y3_PICSI</name>
<protein>
    <submittedName>
        <fullName evidence="2">Uncharacterized protein</fullName>
    </submittedName>
</protein>
<proteinExistence type="evidence at transcript level"/>
<reference evidence="2" key="1">
    <citation type="journal article" date="2008" name="BMC Genomics">
        <title>A conifer genomics resource of 200,000 spruce (Picea spp.) ESTs and 6,464 high-quality, sequence-finished full-length cDNAs for Sitka spruce (Picea sitchensis).</title>
        <authorList>
            <person name="Ralph S.G."/>
            <person name="Chun H.J."/>
            <person name="Kolosova N."/>
            <person name="Cooper D."/>
            <person name="Oddy C."/>
            <person name="Ritland C.E."/>
            <person name="Kirkpatrick R."/>
            <person name="Moore R."/>
            <person name="Barber S."/>
            <person name="Holt R.A."/>
            <person name="Jones S.J."/>
            <person name="Marra M.A."/>
            <person name="Douglas C.J."/>
            <person name="Ritland K."/>
            <person name="Bohlmann J."/>
        </authorList>
    </citation>
    <scope>NUCLEOTIDE SEQUENCE</scope>
    <source>
        <tissue evidence="2">Green portion of the leader tissue</tissue>
    </source>
</reference>